<sequence>MPSCCTIAPELQLLTPENCMVYRNSLEKDISSAGRSSRSSMPDCPAVVAGE</sequence>
<accession>A0A0E9VLI1</accession>
<reference evidence="2" key="2">
    <citation type="journal article" date="2015" name="Fish Shellfish Immunol.">
        <title>Early steps in the European eel (Anguilla anguilla)-Vibrio vulnificus interaction in the gills: Role of the RtxA13 toxin.</title>
        <authorList>
            <person name="Callol A."/>
            <person name="Pajuelo D."/>
            <person name="Ebbesson L."/>
            <person name="Teles M."/>
            <person name="MacKenzie S."/>
            <person name="Amaro C."/>
        </authorList>
    </citation>
    <scope>NUCLEOTIDE SEQUENCE</scope>
</reference>
<name>A0A0E9VLI1_ANGAN</name>
<dbReference type="AlphaFoldDB" id="A0A0E9VLI1"/>
<reference evidence="2" key="1">
    <citation type="submission" date="2014-11" db="EMBL/GenBank/DDBJ databases">
        <authorList>
            <person name="Amaro Gonzalez C."/>
        </authorList>
    </citation>
    <scope>NUCLEOTIDE SEQUENCE</scope>
</reference>
<organism evidence="2">
    <name type="scientific">Anguilla anguilla</name>
    <name type="common">European freshwater eel</name>
    <name type="synonym">Muraena anguilla</name>
    <dbReference type="NCBI Taxonomy" id="7936"/>
    <lineage>
        <taxon>Eukaryota</taxon>
        <taxon>Metazoa</taxon>
        <taxon>Chordata</taxon>
        <taxon>Craniata</taxon>
        <taxon>Vertebrata</taxon>
        <taxon>Euteleostomi</taxon>
        <taxon>Actinopterygii</taxon>
        <taxon>Neopterygii</taxon>
        <taxon>Teleostei</taxon>
        <taxon>Anguilliformes</taxon>
        <taxon>Anguillidae</taxon>
        <taxon>Anguilla</taxon>
    </lineage>
</organism>
<feature type="compositionally biased region" description="Low complexity" evidence="1">
    <location>
        <begin position="31"/>
        <end position="40"/>
    </location>
</feature>
<feature type="region of interest" description="Disordered" evidence="1">
    <location>
        <begin position="30"/>
        <end position="51"/>
    </location>
</feature>
<evidence type="ECO:0000256" key="1">
    <source>
        <dbReference type="SAM" id="MobiDB-lite"/>
    </source>
</evidence>
<evidence type="ECO:0000313" key="2">
    <source>
        <dbReference type="EMBL" id="JAH78989.1"/>
    </source>
</evidence>
<dbReference type="EMBL" id="GBXM01029588">
    <property type="protein sequence ID" value="JAH78989.1"/>
    <property type="molecule type" value="Transcribed_RNA"/>
</dbReference>
<proteinExistence type="predicted"/>
<protein>
    <submittedName>
        <fullName evidence="2">Uncharacterized protein</fullName>
    </submittedName>
</protein>